<dbReference type="EMBL" id="WHJH01000131">
    <property type="protein sequence ID" value="NHZ93956.1"/>
    <property type="molecule type" value="Genomic_DNA"/>
</dbReference>
<evidence type="ECO:0000313" key="2">
    <source>
        <dbReference type="EMBL" id="NHZ93956.1"/>
    </source>
</evidence>
<keyword evidence="1" id="KW-1133">Transmembrane helix</keyword>
<accession>A0ABX0P5G2</accession>
<dbReference type="Proteomes" id="UP000609726">
    <property type="component" value="Unassembled WGS sequence"/>
</dbReference>
<keyword evidence="1" id="KW-0812">Transmembrane</keyword>
<organism evidence="2 3">
    <name type="scientific">Massilia mucilaginosa</name>
    <dbReference type="NCBI Taxonomy" id="2609282"/>
    <lineage>
        <taxon>Bacteria</taxon>
        <taxon>Pseudomonadati</taxon>
        <taxon>Pseudomonadota</taxon>
        <taxon>Betaproteobacteria</taxon>
        <taxon>Burkholderiales</taxon>
        <taxon>Oxalobacteraceae</taxon>
        <taxon>Telluria group</taxon>
        <taxon>Massilia</taxon>
    </lineage>
</organism>
<feature type="transmembrane region" description="Helical" evidence="1">
    <location>
        <begin position="25"/>
        <end position="45"/>
    </location>
</feature>
<comment type="caution">
    <text evidence="2">The sequence shown here is derived from an EMBL/GenBank/DDBJ whole genome shotgun (WGS) entry which is preliminary data.</text>
</comment>
<dbReference type="RefSeq" id="WP_166882634.1">
    <property type="nucleotide sequence ID" value="NZ_WHJH01000131.1"/>
</dbReference>
<keyword evidence="3" id="KW-1185">Reference proteome</keyword>
<name>A0ABX0P5G2_9BURK</name>
<proteinExistence type="predicted"/>
<sequence length="66" mass="7007">MMNDKTQSYLDQQIAELDDAEVNCISGGLPFLGAAAIGIAGLALFNGSFSAGKELGKFVYHVMHTE</sequence>
<evidence type="ECO:0008006" key="4">
    <source>
        <dbReference type="Google" id="ProtNLM"/>
    </source>
</evidence>
<protein>
    <recommendedName>
        <fullName evidence="4">Class IIb bacteriocin, lactobin A/cerein 7B family</fullName>
    </recommendedName>
</protein>
<evidence type="ECO:0000313" key="3">
    <source>
        <dbReference type="Proteomes" id="UP000609726"/>
    </source>
</evidence>
<reference evidence="2 3" key="1">
    <citation type="submission" date="2019-10" db="EMBL/GenBank/DDBJ databases">
        <title>Taxonomy of Antarctic Massilia spp.: description of Massilia rubra sp. nov., Massilia aquatica sp. nov., Massilia mucilaginosa sp. nov., Massilia frigida sp. nov. isolated from streams, lakes and regoliths.</title>
        <authorList>
            <person name="Holochova P."/>
            <person name="Sedlacek I."/>
            <person name="Kralova S."/>
            <person name="Maslanova I."/>
            <person name="Busse H.-J."/>
            <person name="Stankova E."/>
            <person name="Vrbovska V."/>
            <person name="Kovarovic V."/>
            <person name="Bartak M."/>
            <person name="Svec P."/>
            <person name="Pantucek R."/>
        </authorList>
    </citation>
    <scope>NUCLEOTIDE SEQUENCE [LARGE SCALE GENOMIC DNA]</scope>
    <source>
        <strain evidence="2 3">CCM 8733</strain>
    </source>
</reference>
<evidence type="ECO:0000256" key="1">
    <source>
        <dbReference type="SAM" id="Phobius"/>
    </source>
</evidence>
<gene>
    <name evidence="2" type="ORF">F2P45_33925</name>
</gene>
<keyword evidence="1" id="KW-0472">Membrane</keyword>